<gene>
    <name evidence="2" type="ORF">WN51_11258</name>
</gene>
<dbReference type="EMBL" id="KQ435745">
    <property type="protein sequence ID" value="KOX76624.1"/>
    <property type="molecule type" value="Genomic_DNA"/>
</dbReference>
<name>A0A0N0U614_9HYME</name>
<accession>A0A0N0U614</accession>
<evidence type="ECO:0000256" key="1">
    <source>
        <dbReference type="SAM" id="MobiDB-lite"/>
    </source>
</evidence>
<sequence length="135" mass="15369">MAYTHSRKMLFKINALRIKIASPGSATVLTKKMFVNEVHINRDLSHIFPFNHSKSEPQVAMIKRELDVRGQGSNSLGIGGKSSESTTTWFDDDPSMGDRNRINALVAKRSEDLHFFETEQDLFQNIFSNKHKDSE</sequence>
<feature type="compositionally biased region" description="Polar residues" evidence="1">
    <location>
        <begin position="71"/>
        <end position="89"/>
    </location>
</feature>
<feature type="region of interest" description="Disordered" evidence="1">
    <location>
        <begin position="70"/>
        <end position="97"/>
    </location>
</feature>
<dbReference type="Proteomes" id="UP000053105">
    <property type="component" value="Unassembled WGS sequence"/>
</dbReference>
<dbReference type="AlphaFoldDB" id="A0A0N0U614"/>
<proteinExistence type="predicted"/>
<keyword evidence="3" id="KW-1185">Reference proteome</keyword>
<evidence type="ECO:0000313" key="3">
    <source>
        <dbReference type="Proteomes" id="UP000053105"/>
    </source>
</evidence>
<protein>
    <submittedName>
        <fullName evidence="2">Uncharacterized protein</fullName>
    </submittedName>
</protein>
<organism evidence="2 3">
    <name type="scientific">Melipona quadrifasciata</name>
    <dbReference type="NCBI Taxonomy" id="166423"/>
    <lineage>
        <taxon>Eukaryota</taxon>
        <taxon>Metazoa</taxon>
        <taxon>Ecdysozoa</taxon>
        <taxon>Arthropoda</taxon>
        <taxon>Hexapoda</taxon>
        <taxon>Insecta</taxon>
        <taxon>Pterygota</taxon>
        <taxon>Neoptera</taxon>
        <taxon>Endopterygota</taxon>
        <taxon>Hymenoptera</taxon>
        <taxon>Apocrita</taxon>
        <taxon>Aculeata</taxon>
        <taxon>Apoidea</taxon>
        <taxon>Anthophila</taxon>
        <taxon>Apidae</taxon>
        <taxon>Melipona</taxon>
    </lineage>
</organism>
<reference evidence="2 3" key="1">
    <citation type="submission" date="2015-07" db="EMBL/GenBank/DDBJ databases">
        <title>The genome of Melipona quadrifasciata.</title>
        <authorList>
            <person name="Pan H."/>
            <person name="Kapheim K."/>
        </authorList>
    </citation>
    <scope>NUCLEOTIDE SEQUENCE [LARGE SCALE GENOMIC DNA]</scope>
    <source>
        <strain evidence="2">0111107301</strain>
        <tissue evidence="2">Whole body</tissue>
    </source>
</reference>
<evidence type="ECO:0000313" key="2">
    <source>
        <dbReference type="EMBL" id="KOX76624.1"/>
    </source>
</evidence>